<gene>
    <name evidence="1" type="ORF">AVDCRST_MAG54-1742</name>
</gene>
<protein>
    <submittedName>
        <fullName evidence="1">Uncharacterized protein</fullName>
    </submittedName>
</protein>
<dbReference type="AlphaFoldDB" id="A0A6J4IBI1"/>
<dbReference type="EMBL" id="CADCTH010000234">
    <property type="protein sequence ID" value="CAA9245686.1"/>
    <property type="molecule type" value="Genomic_DNA"/>
</dbReference>
<evidence type="ECO:0000313" key="1">
    <source>
        <dbReference type="EMBL" id="CAA9245686.1"/>
    </source>
</evidence>
<sequence>MTRILRLVARVAALGAQVPAEHLELLRDQDGFEANGPAQVLARYASYADLLGQAVDAQG</sequence>
<accession>A0A6J4IBI1</accession>
<name>A0A6J4IBI1_9PSEU</name>
<proteinExistence type="predicted"/>
<reference evidence="1" key="1">
    <citation type="submission" date="2020-02" db="EMBL/GenBank/DDBJ databases">
        <authorList>
            <person name="Meier V. D."/>
        </authorList>
    </citation>
    <scope>NUCLEOTIDE SEQUENCE</scope>
    <source>
        <strain evidence="1">AVDCRST_MAG54</strain>
    </source>
</reference>
<organism evidence="1">
    <name type="scientific">uncultured Actinomycetospora sp</name>
    <dbReference type="NCBI Taxonomy" id="1135996"/>
    <lineage>
        <taxon>Bacteria</taxon>
        <taxon>Bacillati</taxon>
        <taxon>Actinomycetota</taxon>
        <taxon>Actinomycetes</taxon>
        <taxon>Pseudonocardiales</taxon>
        <taxon>Pseudonocardiaceae</taxon>
        <taxon>Actinomycetospora</taxon>
        <taxon>environmental samples</taxon>
    </lineage>
</organism>